<dbReference type="Proteomes" id="UP000282977">
    <property type="component" value="Unassembled WGS sequence"/>
</dbReference>
<dbReference type="CDD" id="cd00567">
    <property type="entry name" value="ACAD"/>
    <property type="match status" value="1"/>
</dbReference>
<evidence type="ECO:0000256" key="1">
    <source>
        <dbReference type="ARBA" id="ARBA00001974"/>
    </source>
</evidence>
<dbReference type="Gene3D" id="2.40.110.10">
    <property type="entry name" value="Butyryl-CoA Dehydrogenase, subunit A, domain 2"/>
    <property type="match status" value="1"/>
</dbReference>
<dbReference type="PANTHER" id="PTHR43884">
    <property type="entry name" value="ACYL-COA DEHYDROGENASE"/>
    <property type="match status" value="1"/>
</dbReference>
<dbReference type="OrthoDB" id="7328575at2"/>
<dbReference type="EMBL" id="RZUL01000001">
    <property type="protein sequence ID" value="RVT43276.1"/>
    <property type="molecule type" value="Genomic_DNA"/>
</dbReference>
<sequence length="363" mass="38043">MDFDLSDEQGMLRDLVERFANDRYDSVKRLAYVRAPSGFSAEGWALLADTGLLAFPFAEAFGGLGGGPVEMITVMEALGRSVAVEPVLPVIILAGKIIERAGSPDQAAALLPALTSGTQFAALAVAERNARFGYAAIATSVGGAGAQPLLSGTKQMVLGGPYADNLVVVARGADGALGLYLVEADAPGITRRNYRLADGSAASDIDFAQTPATPMPGSIEALESTLNDARLAVCGELIGLMGMMFDATLDYLKTRNQFGQAIGDFQAVQHRMADHYARLELSRGQLYRAAAQSGDACVAAIAGAKAYIAANAMTLAEDAVQLHGGIGTTEELMVGQAFKRVLVLASLFGDSEWELQRYVALTA</sequence>
<protein>
    <submittedName>
        <fullName evidence="8">Pimeloyl-CoA dehydrogenase small subunit</fullName>
    </submittedName>
</protein>
<dbReference type="InterPro" id="IPR009075">
    <property type="entry name" value="AcylCo_DH/oxidase_C"/>
</dbReference>
<dbReference type="Gene3D" id="1.20.140.10">
    <property type="entry name" value="Butyryl-CoA Dehydrogenase, subunit A, domain 3"/>
    <property type="match status" value="1"/>
</dbReference>
<keyword evidence="5" id="KW-0560">Oxidoreductase</keyword>
<dbReference type="Gene3D" id="1.10.540.10">
    <property type="entry name" value="Acyl-CoA dehydrogenase/oxidase, N-terminal domain"/>
    <property type="match status" value="1"/>
</dbReference>
<comment type="caution">
    <text evidence="8">The sequence shown here is derived from an EMBL/GenBank/DDBJ whole genome shotgun (WGS) entry which is preliminary data.</text>
</comment>
<comment type="cofactor">
    <cofactor evidence="1">
        <name>FAD</name>
        <dbReference type="ChEBI" id="CHEBI:57692"/>
    </cofactor>
</comment>
<dbReference type="SUPFAM" id="SSF47203">
    <property type="entry name" value="Acyl-CoA dehydrogenase C-terminal domain-like"/>
    <property type="match status" value="1"/>
</dbReference>
<keyword evidence="4" id="KW-0274">FAD</keyword>
<evidence type="ECO:0000256" key="5">
    <source>
        <dbReference type="ARBA" id="ARBA00023002"/>
    </source>
</evidence>
<evidence type="ECO:0000256" key="2">
    <source>
        <dbReference type="ARBA" id="ARBA00009347"/>
    </source>
</evidence>
<dbReference type="InterPro" id="IPR036250">
    <property type="entry name" value="AcylCo_DH-like_C"/>
</dbReference>
<dbReference type="InterPro" id="IPR009100">
    <property type="entry name" value="AcylCoA_DH/oxidase_NM_dom_sf"/>
</dbReference>
<dbReference type="Pfam" id="PF02771">
    <property type="entry name" value="Acyl-CoA_dh_N"/>
    <property type="match status" value="1"/>
</dbReference>
<dbReference type="Pfam" id="PF00441">
    <property type="entry name" value="Acyl-CoA_dh_1"/>
    <property type="match status" value="1"/>
</dbReference>
<keyword evidence="3" id="KW-0285">Flavoprotein</keyword>
<gene>
    <name evidence="8" type="ORF">ENE74_01170</name>
</gene>
<accession>A0A437JBH6</accession>
<proteinExistence type="inferred from homology"/>
<dbReference type="InterPro" id="IPR037069">
    <property type="entry name" value="AcylCoA_DH/ox_N_sf"/>
</dbReference>
<evidence type="ECO:0000313" key="8">
    <source>
        <dbReference type="EMBL" id="RVT43276.1"/>
    </source>
</evidence>
<feature type="domain" description="Acyl-CoA dehydrogenase/oxidase C-terminal" evidence="6">
    <location>
        <begin position="221"/>
        <end position="355"/>
    </location>
</feature>
<dbReference type="PANTHER" id="PTHR43884:SF20">
    <property type="entry name" value="ACYL-COA DEHYDROGENASE FADE28"/>
    <property type="match status" value="1"/>
</dbReference>
<comment type="similarity">
    <text evidence="2">Belongs to the acyl-CoA dehydrogenase family.</text>
</comment>
<dbReference type="InterPro" id="IPR013786">
    <property type="entry name" value="AcylCoA_DH/ox_N"/>
</dbReference>
<evidence type="ECO:0000256" key="3">
    <source>
        <dbReference type="ARBA" id="ARBA00022630"/>
    </source>
</evidence>
<dbReference type="GO" id="GO:0050660">
    <property type="term" value="F:flavin adenine dinucleotide binding"/>
    <property type="evidence" value="ECO:0007669"/>
    <property type="project" value="InterPro"/>
</dbReference>
<evidence type="ECO:0000259" key="7">
    <source>
        <dbReference type="Pfam" id="PF02771"/>
    </source>
</evidence>
<evidence type="ECO:0000256" key="4">
    <source>
        <dbReference type="ARBA" id="ARBA00022827"/>
    </source>
</evidence>
<feature type="domain" description="Acyl-CoA dehydrogenase/oxidase N-terminal" evidence="7">
    <location>
        <begin position="6"/>
        <end position="117"/>
    </location>
</feature>
<reference evidence="8 9" key="1">
    <citation type="submission" date="2019-01" db="EMBL/GenBank/DDBJ databases">
        <authorList>
            <person name="Chen W.-M."/>
        </authorList>
    </citation>
    <scope>NUCLEOTIDE SEQUENCE [LARGE SCALE GENOMIC DNA]</scope>
    <source>
        <strain evidence="8 9">TLA-22</strain>
    </source>
</reference>
<dbReference type="SUPFAM" id="SSF56645">
    <property type="entry name" value="Acyl-CoA dehydrogenase NM domain-like"/>
    <property type="match status" value="1"/>
</dbReference>
<dbReference type="InterPro" id="IPR046373">
    <property type="entry name" value="Acyl-CoA_Oxase/DH_mid-dom_sf"/>
</dbReference>
<evidence type="ECO:0000259" key="6">
    <source>
        <dbReference type="Pfam" id="PF00441"/>
    </source>
</evidence>
<dbReference type="AlphaFoldDB" id="A0A437JBH6"/>
<organism evidence="8 9">
    <name type="scientific">Sphingobium algorifonticola</name>
    <dbReference type="NCBI Taxonomy" id="2008318"/>
    <lineage>
        <taxon>Bacteria</taxon>
        <taxon>Pseudomonadati</taxon>
        <taxon>Pseudomonadota</taxon>
        <taxon>Alphaproteobacteria</taxon>
        <taxon>Sphingomonadales</taxon>
        <taxon>Sphingomonadaceae</taxon>
        <taxon>Sphingobium</taxon>
    </lineage>
</organism>
<dbReference type="RefSeq" id="WP_127688812.1">
    <property type="nucleotide sequence ID" value="NZ_RZUL01000001.1"/>
</dbReference>
<evidence type="ECO:0000313" key="9">
    <source>
        <dbReference type="Proteomes" id="UP000282977"/>
    </source>
</evidence>
<name>A0A437JBH6_9SPHN</name>
<dbReference type="GO" id="GO:0003995">
    <property type="term" value="F:acyl-CoA dehydrogenase activity"/>
    <property type="evidence" value="ECO:0007669"/>
    <property type="project" value="TreeGrafter"/>
</dbReference>
<keyword evidence="9" id="KW-1185">Reference proteome</keyword>